<dbReference type="EMBL" id="JACJHX010000001">
    <property type="protein sequence ID" value="MBA9024870.1"/>
    <property type="molecule type" value="Genomic_DNA"/>
</dbReference>
<dbReference type="RefSeq" id="WP_182501266.1">
    <property type="nucleotide sequence ID" value="NZ_JACJHX010000001.1"/>
</dbReference>
<organism evidence="10 11">
    <name type="scientific">Peribacillus huizhouensis</name>
    <dbReference type="NCBI Taxonomy" id="1501239"/>
    <lineage>
        <taxon>Bacteria</taxon>
        <taxon>Bacillati</taxon>
        <taxon>Bacillota</taxon>
        <taxon>Bacilli</taxon>
        <taxon>Bacillales</taxon>
        <taxon>Bacillaceae</taxon>
        <taxon>Peribacillus</taxon>
    </lineage>
</organism>
<evidence type="ECO:0000256" key="8">
    <source>
        <dbReference type="SAM" id="Coils"/>
    </source>
</evidence>
<evidence type="ECO:0000256" key="2">
    <source>
        <dbReference type="ARBA" id="ARBA00006602"/>
    </source>
</evidence>
<comment type="caution">
    <text evidence="10">The sequence shown here is derived from an EMBL/GenBank/DDBJ whole genome shotgun (WGS) entry which is preliminary data.</text>
</comment>
<dbReference type="InterPro" id="IPR022524">
    <property type="entry name" value="FliH_Bacilli"/>
</dbReference>
<protein>
    <recommendedName>
        <fullName evidence="7">Flagellar assembly protein FliH</fullName>
    </recommendedName>
</protein>
<evidence type="ECO:0000259" key="9">
    <source>
        <dbReference type="Pfam" id="PF02108"/>
    </source>
</evidence>
<dbReference type="PANTHER" id="PTHR34982">
    <property type="entry name" value="YOP PROTEINS TRANSLOCATION PROTEIN L"/>
    <property type="match status" value="1"/>
</dbReference>
<feature type="coiled-coil region" evidence="8">
    <location>
        <begin position="42"/>
        <end position="76"/>
    </location>
</feature>
<dbReference type="Pfam" id="PF02108">
    <property type="entry name" value="FliH"/>
    <property type="match status" value="1"/>
</dbReference>
<feature type="domain" description="Flagellar assembly protein FliH/Type III secretion system HrpE" evidence="9">
    <location>
        <begin position="112"/>
        <end position="239"/>
    </location>
</feature>
<dbReference type="PANTHER" id="PTHR34982:SF1">
    <property type="entry name" value="FLAGELLAR ASSEMBLY PROTEIN FLIH"/>
    <property type="match status" value="1"/>
</dbReference>
<dbReference type="InterPro" id="IPR051472">
    <property type="entry name" value="T3SS_Stator/FliH"/>
</dbReference>
<keyword evidence="3" id="KW-0813">Transport</keyword>
<gene>
    <name evidence="10" type="ORF">HNP81_000152</name>
</gene>
<evidence type="ECO:0000256" key="7">
    <source>
        <dbReference type="NCBIfam" id="TIGR03825"/>
    </source>
</evidence>
<proteinExistence type="inferred from homology"/>
<evidence type="ECO:0000313" key="11">
    <source>
        <dbReference type="Proteomes" id="UP000626697"/>
    </source>
</evidence>
<evidence type="ECO:0000256" key="5">
    <source>
        <dbReference type="ARBA" id="ARBA00022927"/>
    </source>
</evidence>
<evidence type="ECO:0000256" key="6">
    <source>
        <dbReference type="ARBA" id="ARBA00023225"/>
    </source>
</evidence>
<evidence type="ECO:0000313" key="10">
    <source>
        <dbReference type="EMBL" id="MBA9024870.1"/>
    </source>
</evidence>
<reference evidence="10 11" key="1">
    <citation type="submission" date="2020-08" db="EMBL/GenBank/DDBJ databases">
        <title>Genomic Encyclopedia of Type Strains, Phase IV (KMG-IV): sequencing the most valuable type-strain genomes for metagenomic binning, comparative biology and taxonomic classification.</title>
        <authorList>
            <person name="Goeker M."/>
        </authorList>
    </citation>
    <scope>NUCLEOTIDE SEQUENCE [LARGE SCALE GENOMIC DNA]</scope>
    <source>
        <strain evidence="10 11">DSM 105481</strain>
    </source>
</reference>
<comment type="similarity">
    <text evidence="2">Belongs to the FliH family.</text>
</comment>
<keyword evidence="5" id="KW-0653">Protein transport</keyword>
<keyword evidence="10" id="KW-0282">Flagellum</keyword>
<evidence type="ECO:0000256" key="3">
    <source>
        <dbReference type="ARBA" id="ARBA00022448"/>
    </source>
</evidence>
<accession>A0ABR6CK08</accession>
<keyword evidence="10" id="KW-0969">Cilium</keyword>
<evidence type="ECO:0000256" key="1">
    <source>
        <dbReference type="ARBA" id="ARBA00003041"/>
    </source>
</evidence>
<dbReference type="NCBIfam" id="TIGR03825">
    <property type="entry name" value="FliH_bacil"/>
    <property type="match status" value="1"/>
</dbReference>
<comment type="function">
    <text evidence="1">Needed for flagellar regrowth and assembly.</text>
</comment>
<keyword evidence="6" id="KW-1006">Bacterial flagellum protein export</keyword>
<keyword evidence="10" id="KW-0966">Cell projection</keyword>
<keyword evidence="4" id="KW-1005">Bacterial flagellum biogenesis</keyword>
<sequence>MSRIIKSQFAKSAEVENKQIKIRNFNLESPEEQVKFQEHLITEQIEEAKLKAKALINEAESNANHILQEIEQAKEYWENHEKTEWMKQAYDSGFAEGVQTGRSSGYDEWMDKITQASGIVESARQEYVKHIESSEMMILELAITVAEKIIGQKLEESSEAFLSIVKRTIKEARDYREIQLHIHPVHYKELLEQKEDLQAMFMKETALIIYPDPELSEDSCLIESANGRIDASVDSQLKEMKDKLIELLERGQ</sequence>
<name>A0ABR6CK08_9BACI</name>
<dbReference type="InterPro" id="IPR018035">
    <property type="entry name" value="Flagellar_FliH/T3SS_HrpE"/>
</dbReference>
<evidence type="ECO:0000256" key="4">
    <source>
        <dbReference type="ARBA" id="ARBA00022795"/>
    </source>
</evidence>
<dbReference type="Proteomes" id="UP000626697">
    <property type="component" value="Unassembled WGS sequence"/>
</dbReference>
<keyword evidence="11" id="KW-1185">Reference proteome</keyword>
<keyword evidence="8" id="KW-0175">Coiled coil</keyword>